<proteinExistence type="predicted"/>
<protein>
    <submittedName>
        <fullName evidence="1">Uncharacterized protein</fullName>
    </submittedName>
</protein>
<sequence>MESVSCLRAPWLTVTPTPMRSYVLKDTSVQQAGRPCRYFSSGISHARLVVQSTCARLLLAMLPEHATSDHRSSAQHVQDADEVSAEVASEKVQILAPTTLPFARCSSSAPSRAQRSLDSIHR</sequence>
<dbReference type="Proteomes" id="UP000054845">
    <property type="component" value="Unassembled WGS sequence"/>
</dbReference>
<evidence type="ECO:0000313" key="2">
    <source>
        <dbReference type="Proteomes" id="UP000054845"/>
    </source>
</evidence>
<dbReference type="EMBL" id="CCYA01000248">
    <property type="protein sequence ID" value="CEH14743.1"/>
    <property type="molecule type" value="Genomic_DNA"/>
</dbReference>
<reference evidence="1 2" key="1">
    <citation type="submission" date="2014-09" db="EMBL/GenBank/DDBJ databases">
        <authorList>
            <person name="Magalhaes I.L.F."/>
            <person name="Oliveira U."/>
            <person name="Santos F.R."/>
            <person name="Vidigal T.H.D.A."/>
            <person name="Brescovit A.D."/>
            <person name="Santos A.J."/>
        </authorList>
    </citation>
    <scope>NUCLEOTIDE SEQUENCE [LARGE SCALE GENOMIC DNA]</scope>
</reference>
<keyword evidence="2" id="KW-1185">Reference proteome</keyword>
<evidence type="ECO:0000313" key="1">
    <source>
        <dbReference type="EMBL" id="CEH14743.1"/>
    </source>
</evidence>
<accession>A0A0P1BFQ8</accession>
<name>A0A0P1BFQ8_9BASI</name>
<dbReference type="AlphaFoldDB" id="A0A0P1BFQ8"/>
<organism evidence="1 2">
    <name type="scientific">Ceraceosorus bombacis</name>
    <dbReference type="NCBI Taxonomy" id="401625"/>
    <lineage>
        <taxon>Eukaryota</taxon>
        <taxon>Fungi</taxon>
        <taxon>Dikarya</taxon>
        <taxon>Basidiomycota</taxon>
        <taxon>Ustilaginomycotina</taxon>
        <taxon>Exobasidiomycetes</taxon>
        <taxon>Ceraceosorales</taxon>
        <taxon>Ceraceosoraceae</taxon>
        <taxon>Ceraceosorus</taxon>
    </lineage>
</organism>
<dbReference type="OrthoDB" id="10377746at2759"/>